<proteinExistence type="predicted"/>
<dbReference type="OrthoDB" id="1138938at2"/>
<dbReference type="Pfam" id="PF11396">
    <property type="entry name" value="PepSY_like"/>
    <property type="match status" value="2"/>
</dbReference>
<evidence type="ECO:0000313" key="2">
    <source>
        <dbReference type="EMBL" id="TCV09879.1"/>
    </source>
</evidence>
<feature type="domain" description="Putative beta-lactamase-inhibitor-like PepSY-like" evidence="1">
    <location>
        <begin position="66"/>
        <end position="142"/>
    </location>
</feature>
<keyword evidence="3" id="KW-1185">Reference proteome</keyword>
<evidence type="ECO:0000259" key="1">
    <source>
        <dbReference type="Pfam" id="PF11396"/>
    </source>
</evidence>
<gene>
    <name evidence="2" type="ORF">EDC17_10387</name>
</gene>
<dbReference type="Gene3D" id="3.10.450.360">
    <property type="match status" value="1"/>
</dbReference>
<accession>A0A4R3VVP8</accession>
<protein>
    <submittedName>
        <fullName evidence="2">Putative PepSY-like beta-lactamase-inhibitor</fullName>
    </submittedName>
</protein>
<reference evidence="2 3" key="1">
    <citation type="submission" date="2019-03" db="EMBL/GenBank/DDBJ databases">
        <title>Genomic Encyclopedia of Type Strains, Phase IV (KMG-IV): sequencing the most valuable type-strain genomes for metagenomic binning, comparative biology and taxonomic classification.</title>
        <authorList>
            <person name="Goeker M."/>
        </authorList>
    </citation>
    <scope>NUCLEOTIDE SEQUENCE [LARGE SCALE GENOMIC DNA]</scope>
    <source>
        <strain evidence="2 3">DSM 22362</strain>
    </source>
</reference>
<dbReference type="AlphaFoldDB" id="A0A4R3VVP8"/>
<sequence length="151" mass="17100">MKRPSNVLAIALIAAIGLSSCKENTKDEEKIPENIQSAFKQKFPNAANVKWEKNCDNTWEAEFVMTGNKHSAQYKPDSNWYETEYVITISKVPDVIKANVASRYPGYKIVKAEVVITSWGEQYELQLNKEQTSIGVFYTGEGAFMGQEKEH</sequence>
<dbReference type="InterPro" id="IPR021533">
    <property type="entry name" value="PepSY-like"/>
</dbReference>
<organism evidence="2 3">
    <name type="scientific">Sphingobacterium alimentarium</name>
    <dbReference type="NCBI Taxonomy" id="797292"/>
    <lineage>
        <taxon>Bacteria</taxon>
        <taxon>Pseudomonadati</taxon>
        <taxon>Bacteroidota</taxon>
        <taxon>Sphingobacteriia</taxon>
        <taxon>Sphingobacteriales</taxon>
        <taxon>Sphingobacteriaceae</taxon>
        <taxon>Sphingobacterium</taxon>
    </lineage>
</organism>
<dbReference type="Proteomes" id="UP000295197">
    <property type="component" value="Unassembled WGS sequence"/>
</dbReference>
<feature type="domain" description="Putative beta-lactamase-inhibitor-like PepSY-like" evidence="1">
    <location>
        <begin position="20"/>
        <end position="61"/>
    </location>
</feature>
<name>A0A4R3VVP8_9SPHI</name>
<dbReference type="RefSeq" id="WP_132778418.1">
    <property type="nucleotide sequence ID" value="NZ_SMBZ01000038.1"/>
</dbReference>
<dbReference type="EMBL" id="SMBZ01000038">
    <property type="protein sequence ID" value="TCV09879.1"/>
    <property type="molecule type" value="Genomic_DNA"/>
</dbReference>
<dbReference type="PROSITE" id="PS51257">
    <property type="entry name" value="PROKAR_LIPOPROTEIN"/>
    <property type="match status" value="1"/>
</dbReference>
<evidence type="ECO:0000313" key="3">
    <source>
        <dbReference type="Proteomes" id="UP000295197"/>
    </source>
</evidence>
<comment type="caution">
    <text evidence="2">The sequence shown here is derived from an EMBL/GenBank/DDBJ whole genome shotgun (WGS) entry which is preliminary data.</text>
</comment>
<dbReference type="SUPFAM" id="SSF160574">
    <property type="entry name" value="BT0923-like"/>
    <property type="match status" value="1"/>
</dbReference>